<keyword evidence="5 7" id="KW-0573">Peptidoglycan synthesis</keyword>
<evidence type="ECO:0000313" key="11">
    <source>
        <dbReference type="EMBL" id="MBB1488257.1"/>
    </source>
</evidence>
<proteinExistence type="inferred from homology"/>
<evidence type="ECO:0000256" key="1">
    <source>
        <dbReference type="ARBA" id="ARBA00004752"/>
    </source>
</evidence>
<dbReference type="Proteomes" id="UP000565262">
    <property type="component" value="Unassembled WGS sequence"/>
</dbReference>
<feature type="active site" description="Nucleophile" evidence="7">
    <location>
        <position position="482"/>
    </location>
</feature>
<dbReference type="GO" id="GO:0008360">
    <property type="term" value="P:regulation of cell shape"/>
    <property type="evidence" value="ECO:0007669"/>
    <property type="project" value="UniProtKB-UniRule"/>
</dbReference>
<dbReference type="GO" id="GO:0071555">
    <property type="term" value="P:cell wall organization"/>
    <property type="evidence" value="ECO:0007669"/>
    <property type="project" value="UniProtKB-UniRule"/>
</dbReference>
<evidence type="ECO:0000256" key="5">
    <source>
        <dbReference type="ARBA" id="ARBA00022984"/>
    </source>
</evidence>
<evidence type="ECO:0000259" key="10">
    <source>
        <dbReference type="PROSITE" id="PS52029"/>
    </source>
</evidence>
<dbReference type="RefSeq" id="WP_182810029.1">
    <property type="nucleotide sequence ID" value="NZ_JACJFM010000025.1"/>
</dbReference>
<comment type="similarity">
    <text evidence="2">Belongs to the YkuD family.</text>
</comment>
<evidence type="ECO:0000313" key="12">
    <source>
        <dbReference type="Proteomes" id="UP000565262"/>
    </source>
</evidence>
<feature type="domain" description="L,D-TPase catalytic" evidence="10">
    <location>
        <begin position="328"/>
        <end position="512"/>
    </location>
</feature>
<dbReference type="InterPro" id="IPR038063">
    <property type="entry name" value="Transpep_catalytic_dom"/>
</dbReference>
<gene>
    <name evidence="11" type="ORF">H4O21_16765</name>
</gene>
<dbReference type="GO" id="GO:0016740">
    <property type="term" value="F:transferase activity"/>
    <property type="evidence" value="ECO:0007669"/>
    <property type="project" value="UniProtKB-KW"/>
</dbReference>
<dbReference type="AlphaFoldDB" id="A0A839IV06"/>
<comment type="pathway">
    <text evidence="1 7">Cell wall biogenesis; peptidoglycan biosynthesis.</text>
</comment>
<feature type="active site" description="Proton donor/acceptor" evidence="7">
    <location>
        <position position="463"/>
    </location>
</feature>
<name>A0A839IV06_9GAMM</name>
<dbReference type="InterPro" id="IPR005490">
    <property type="entry name" value="LD_TPept_cat_dom"/>
</dbReference>
<dbReference type="InterPro" id="IPR002477">
    <property type="entry name" value="Peptidoglycan-bd-like"/>
</dbReference>
<evidence type="ECO:0000256" key="6">
    <source>
        <dbReference type="ARBA" id="ARBA00023316"/>
    </source>
</evidence>
<dbReference type="CDD" id="cd16913">
    <property type="entry name" value="YkuD_like"/>
    <property type="match status" value="1"/>
</dbReference>
<keyword evidence="4 7" id="KW-0133">Cell shape</keyword>
<dbReference type="Pfam" id="PF03734">
    <property type="entry name" value="YkuD"/>
    <property type="match status" value="1"/>
</dbReference>
<evidence type="ECO:0000256" key="8">
    <source>
        <dbReference type="SAM" id="MobiDB-lite"/>
    </source>
</evidence>
<keyword evidence="3" id="KW-0808">Transferase</keyword>
<accession>A0A839IV06</accession>
<dbReference type="PANTHER" id="PTHR41533:SF1">
    <property type="entry name" value="L,D-TRANSPEPTIDASE YCBB-RELATED"/>
    <property type="match status" value="1"/>
</dbReference>
<dbReference type="Pfam" id="PF01471">
    <property type="entry name" value="PG_binding_1"/>
    <property type="match status" value="1"/>
</dbReference>
<dbReference type="GO" id="GO:0004180">
    <property type="term" value="F:carboxypeptidase activity"/>
    <property type="evidence" value="ECO:0007669"/>
    <property type="project" value="UniProtKB-ARBA"/>
</dbReference>
<keyword evidence="6 7" id="KW-0961">Cell wall biogenesis/degradation</keyword>
<evidence type="ECO:0000256" key="9">
    <source>
        <dbReference type="SAM" id="SignalP"/>
    </source>
</evidence>
<dbReference type="PANTHER" id="PTHR41533">
    <property type="entry name" value="L,D-TRANSPEPTIDASE HI_1667-RELATED"/>
    <property type="match status" value="1"/>
</dbReference>
<dbReference type="EMBL" id="JACJFM010000025">
    <property type="protein sequence ID" value="MBB1488257.1"/>
    <property type="molecule type" value="Genomic_DNA"/>
</dbReference>
<evidence type="ECO:0000256" key="7">
    <source>
        <dbReference type="PROSITE-ProRule" id="PRU01373"/>
    </source>
</evidence>
<dbReference type="SUPFAM" id="SSF141523">
    <property type="entry name" value="L,D-transpeptidase catalytic domain-like"/>
    <property type="match status" value="1"/>
</dbReference>
<sequence>MIPLRPLLFTAALLILSGQPAYSFEDQWIDTTLRSRFSDAHSGYASVLSPAYLDNDFQYLWQDETGHPGQAAKKLIRLVRTFIALSPRHPLLEDYRIFLQRSQQPMPLALPRYILANDLLYSNMLARLQDDISKRFFLQSDQDLDHKPYKFGYEDAIEESISTPPEWRNHLTQTLINAGQQEAQEREQRMQALVQSLYPSYGQPESLVQAIEFWQQEAEQRWPELPDLKPGQYIKPGEIQPDWIPVMTAQLKRLRHLPEDYLPDASGLYNETLSKAVKALQAQHGQYVDGVIGPDTRNILNRTPNQRIRQLAHNFRRLYYLNNESSPNYIMINMADYRLRLVENHQTTLSMKVITGGVNSRTPIMTQKLTSVILSPRWNIPEGIARSQILPKAFQNPEYLDQNGILMVDGWSQPMKVIPGNSINIHNYTPKNFPYRLVQLPGHSNLLGDVKFRLSNNKAIYLHDTRGHHLFENRERALSNGCIRLESALPLATRILAMTGQDWNDQTTYQAVVTGQERYMKPPELPVYLMYWTVWQDEQGNWQWRDDIYKKDQLPGEPPVSTTTSLLAEKTEDSSAHKAATLPETRTDVRNAIDRAVARRHADSEG</sequence>
<protein>
    <submittedName>
        <fullName evidence="11">L,D-transpeptidase family protein</fullName>
    </submittedName>
</protein>
<dbReference type="Gene3D" id="2.40.440.10">
    <property type="entry name" value="L,D-transpeptidase catalytic domain-like"/>
    <property type="match status" value="1"/>
</dbReference>
<dbReference type="PROSITE" id="PS52029">
    <property type="entry name" value="LD_TPASE"/>
    <property type="match status" value="1"/>
</dbReference>
<dbReference type="InterPro" id="IPR023346">
    <property type="entry name" value="Lysozyme-like_dom_sf"/>
</dbReference>
<dbReference type="InterPro" id="IPR036366">
    <property type="entry name" value="PGBDSf"/>
</dbReference>
<evidence type="ECO:0000256" key="2">
    <source>
        <dbReference type="ARBA" id="ARBA00005992"/>
    </source>
</evidence>
<keyword evidence="12" id="KW-1185">Reference proteome</keyword>
<dbReference type="GO" id="GO:0009252">
    <property type="term" value="P:peptidoglycan biosynthetic process"/>
    <property type="evidence" value="ECO:0007669"/>
    <property type="project" value="UniProtKB-UniPathway"/>
</dbReference>
<keyword evidence="9" id="KW-0732">Signal</keyword>
<feature type="signal peptide" evidence="9">
    <location>
        <begin position="1"/>
        <end position="23"/>
    </location>
</feature>
<reference evidence="11 12" key="1">
    <citation type="submission" date="2020-08" db="EMBL/GenBank/DDBJ databases">
        <title>Oceanospirillum sp. nov. isolated from marine sediment.</title>
        <authorList>
            <person name="Ji X."/>
        </authorList>
    </citation>
    <scope>NUCLEOTIDE SEQUENCE [LARGE SCALE GENOMIC DNA]</scope>
    <source>
        <strain evidence="11 12">D5</strain>
    </source>
</reference>
<feature type="region of interest" description="Disordered" evidence="8">
    <location>
        <begin position="553"/>
        <end position="588"/>
    </location>
</feature>
<dbReference type="SUPFAM" id="SSF53955">
    <property type="entry name" value="Lysozyme-like"/>
    <property type="match status" value="1"/>
</dbReference>
<evidence type="ECO:0000256" key="4">
    <source>
        <dbReference type="ARBA" id="ARBA00022960"/>
    </source>
</evidence>
<organism evidence="11 12">
    <name type="scientific">Oceanospirillum sediminis</name>
    <dbReference type="NCBI Taxonomy" id="2760088"/>
    <lineage>
        <taxon>Bacteria</taxon>
        <taxon>Pseudomonadati</taxon>
        <taxon>Pseudomonadota</taxon>
        <taxon>Gammaproteobacteria</taxon>
        <taxon>Oceanospirillales</taxon>
        <taxon>Oceanospirillaceae</taxon>
        <taxon>Oceanospirillum</taxon>
    </lineage>
</organism>
<dbReference type="InterPro" id="IPR052905">
    <property type="entry name" value="LD-transpeptidase_YkuD-like"/>
</dbReference>
<dbReference type="Gene3D" id="1.10.101.10">
    <property type="entry name" value="PGBD-like superfamily/PGBD"/>
    <property type="match status" value="1"/>
</dbReference>
<dbReference type="UniPathway" id="UPA00219"/>
<comment type="caution">
    <text evidence="11">The sequence shown here is derived from an EMBL/GenBank/DDBJ whole genome shotgun (WGS) entry which is preliminary data.</text>
</comment>
<evidence type="ECO:0000256" key="3">
    <source>
        <dbReference type="ARBA" id="ARBA00022679"/>
    </source>
</evidence>
<feature type="chain" id="PRO_5032799383" evidence="9">
    <location>
        <begin position="24"/>
        <end position="606"/>
    </location>
</feature>